<keyword evidence="6" id="KW-1185">Reference proteome</keyword>
<sequence length="336" mass="37450">MQMILKHTTAGLALVASLLFFSCNSKKSDNTSTISTNKATQITTPVFSGDSAYNYVARQVAFGPRVPNTPEHEACANYLAGELKRFGADVIVQEADVVAFDNTVLKAKNIIGQFNPEKNNRILLFAHWDTRPFADYDKDASKHNTPIDGANDGGSGVGVLLEIARQIGQAGHHLGIDIIFFDAEDYGQPNHLDLQYKEDTWCLGSQYWGKNPHKPNYTARYGILLDMVGAKNALFYKELYSLEFAPELVDRVWNTASDLGYGQYFAYDQGGMITDDHVYVYQLTNIPCIDIIQHDPSSPTSFGSFWHTHEDNMDNIDKNTLKAVGQTVLEVVYSEK</sequence>
<evidence type="ECO:0000256" key="2">
    <source>
        <dbReference type="ARBA" id="ARBA00023315"/>
    </source>
</evidence>
<reference evidence="5 6" key="1">
    <citation type="journal article" date="2014" name="Int. J. Syst. Evol. Microbiol.">
        <title>Carboxylicivirga gen. nov. in the family Marinilabiliaceae with two novel species, Carboxylicivirga mesophila sp. nov. and Carboxylicivirga taeanensis sp. nov., and reclassification of Cytophaga fermentans as Saccharicrinis fermentans gen. nov., comb. nov.</title>
        <authorList>
            <person name="Yang S.H."/>
            <person name="Seo H.S."/>
            <person name="Woo J.H."/>
            <person name="Oh H.M."/>
            <person name="Jang H."/>
            <person name="Lee J.H."/>
            <person name="Kim S.J."/>
            <person name="Kwon K.K."/>
        </authorList>
    </citation>
    <scope>NUCLEOTIDE SEQUENCE [LARGE SCALE GENOMIC DNA]</scope>
    <source>
        <strain evidence="5 6">JCM 18290</strain>
    </source>
</reference>
<dbReference type="PANTHER" id="PTHR12283">
    <property type="entry name" value="GLUTAMINYL-PEPTIDE CYCLOTRANSFERASE"/>
    <property type="match status" value="1"/>
</dbReference>
<evidence type="ECO:0000256" key="1">
    <source>
        <dbReference type="ARBA" id="ARBA00022679"/>
    </source>
</evidence>
<evidence type="ECO:0000313" key="6">
    <source>
        <dbReference type="Proteomes" id="UP000721861"/>
    </source>
</evidence>
<feature type="signal peptide" evidence="3">
    <location>
        <begin position="1"/>
        <end position="27"/>
    </location>
</feature>
<dbReference type="SUPFAM" id="SSF53187">
    <property type="entry name" value="Zn-dependent exopeptidases"/>
    <property type="match status" value="1"/>
</dbReference>
<feature type="domain" description="Peptidase M28" evidence="4">
    <location>
        <begin position="109"/>
        <end position="332"/>
    </location>
</feature>
<evidence type="ECO:0000256" key="3">
    <source>
        <dbReference type="SAM" id="SignalP"/>
    </source>
</evidence>
<dbReference type="Proteomes" id="UP000721861">
    <property type="component" value="Unassembled WGS sequence"/>
</dbReference>
<evidence type="ECO:0000259" key="4">
    <source>
        <dbReference type="Pfam" id="PF04389"/>
    </source>
</evidence>
<accession>A0ABS5K5V6</accession>
<dbReference type="PROSITE" id="PS51257">
    <property type="entry name" value="PROKAR_LIPOPROTEIN"/>
    <property type="match status" value="1"/>
</dbReference>
<gene>
    <name evidence="5" type="ORF">KEM09_03035</name>
</gene>
<keyword evidence="2" id="KW-0012">Acyltransferase</keyword>
<evidence type="ECO:0000313" key="5">
    <source>
        <dbReference type="EMBL" id="MBS2210355.1"/>
    </source>
</evidence>
<keyword evidence="1" id="KW-0808">Transferase</keyword>
<feature type="chain" id="PRO_5047094407" evidence="3">
    <location>
        <begin position="28"/>
        <end position="336"/>
    </location>
</feature>
<keyword evidence="3" id="KW-0732">Signal</keyword>
<dbReference type="Pfam" id="PF04389">
    <property type="entry name" value="Peptidase_M28"/>
    <property type="match status" value="1"/>
</dbReference>
<protein>
    <submittedName>
        <fullName evidence="5">M28 family peptidase</fullName>
    </submittedName>
</protein>
<dbReference type="InterPro" id="IPR040234">
    <property type="entry name" value="QC/QCL"/>
</dbReference>
<organism evidence="5 6">
    <name type="scientific">Carboxylicivirga mesophila</name>
    <dbReference type="NCBI Taxonomy" id="1166478"/>
    <lineage>
        <taxon>Bacteria</taxon>
        <taxon>Pseudomonadati</taxon>
        <taxon>Bacteroidota</taxon>
        <taxon>Bacteroidia</taxon>
        <taxon>Marinilabiliales</taxon>
        <taxon>Marinilabiliaceae</taxon>
        <taxon>Carboxylicivirga</taxon>
    </lineage>
</organism>
<comment type="caution">
    <text evidence="5">The sequence shown here is derived from an EMBL/GenBank/DDBJ whole genome shotgun (WGS) entry which is preliminary data.</text>
</comment>
<dbReference type="PANTHER" id="PTHR12283:SF6">
    <property type="entry name" value="GLUTAMINYL-PEPTIDE CYCLOTRANSFERASE-RELATED"/>
    <property type="match status" value="1"/>
</dbReference>
<dbReference type="Gene3D" id="3.40.630.10">
    <property type="entry name" value="Zn peptidases"/>
    <property type="match status" value="1"/>
</dbReference>
<dbReference type="EMBL" id="JAGUCN010000002">
    <property type="protein sequence ID" value="MBS2210355.1"/>
    <property type="molecule type" value="Genomic_DNA"/>
</dbReference>
<dbReference type="InterPro" id="IPR007484">
    <property type="entry name" value="Peptidase_M28"/>
</dbReference>
<name>A0ABS5K5V6_9BACT</name>
<proteinExistence type="predicted"/>